<evidence type="ECO:0000259" key="1">
    <source>
        <dbReference type="PROSITE" id="PS50994"/>
    </source>
</evidence>
<reference evidence="2 3" key="1">
    <citation type="submission" date="2016-10" db="EMBL/GenBank/DDBJ databases">
        <authorList>
            <person name="de Groot N.N."/>
        </authorList>
    </citation>
    <scope>NUCLEOTIDE SEQUENCE [LARGE SCALE GENOMIC DNA]</scope>
    <source>
        <strain evidence="3">P4-7,KCTC 19426,CECT 7604</strain>
    </source>
</reference>
<proteinExistence type="predicted"/>
<dbReference type="InterPro" id="IPR009057">
    <property type="entry name" value="Homeodomain-like_sf"/>
</dbReference>
<organism evidence="2 3">
    <name type="scientific">Nakamurella panacisegetis</name>
    <dbReference type="NCBI Taxonomy" id="1090615"/>
    <lineage>
        <taxon>Bacteria</taxon>
        <taxon>Bacillati</taxon>
        <taxon>Actinomycetota</taxon>
        <taxon>Actinomycetes</taxon>
        <taxon>Nakamurellales</taxon>
        <taxon>Nakamurellaceae</taxon>
        <taxon>Nakamurella</taxon>
    </lineage>
</organism>
<dbReference type="InterPro" id="IPR036397">
    <property type="entry name" value="RNaseH_sf"/>
</dbReference>
<dbReference type="STRING" id="1090615.SAMN04515671_1354"/>
<gene>
    <name evidence="2" type="ORF">SAMN04515671_1354</name>
</gene>
<dbReference type="Pfam" id="PF00665">
    <property type="entry name" value="rve"/>
    <property type="match status" value="1"/>
</dbReference>
<dbReference type="InterPro" id="IPR012337">
    <property type="entry name" value="RNaseH-like_sf"/>
</dbReference>
<dbReference type="Pfam" id="PF13565">
    <property type="entry name" value="HTH_32"/>
    <property type="match status" value="1"/>
</dbReference>
<dbReference type="Proteomes" id="UP000198741">
    <property type="component" value="Chromosome I"/>
</dbReference>
<dbReference type="EMBL" id="LT629710">
    <property type="protein sequence ID" value="SDO56693.1"/>
    <property type="molecule type" value="Genomic_DNA"/>
</dbReference>
<evidence type="ECO:0000313" key="3">
    <source>
        <dbReference type="Proteomes" id="UP000198741"/>
    </source>
</evidence>
<dbReference type="SUPFAM" id="SSF46689">
    <property type="entry name" value="Homeodomain-like"/>
    <property type="match status" value="1"/>
</dbReference>
<evidence type="ECO:0000313" key="2">
    <source>
        <dbReference type="EMBL" id="SDO56693.1"/>
    </source>
</evidence>
<dbReference type="NCBIfam" id="NF033577">
    <property type="entry name" value="transpos_IS481"/>
    <property type="match status" value="1"/>
</dbReference>
<dbReference type="SUPFAM" id="SSF53098">
    <property type="entry name" value="Ribonuclease H-like"/>
    <property type="match status" value="1"/>
</dbReference>
<keyword evidence="3" id="KW-1185">Reference proteome</keyword>
<feature type="domain" description="Integrase catalytic" evidence="1">
    <location>
        <begin position="176"/>
        <end position="348"/>
    </location>
</feature>
<sequence length="355" mass="40068">MGEGPLVWCEATKQYTRTTQETLVSHRNAPLTAEGRRRLCERVDSGRPICHVAAEAGIARQTLAKWHARWRECGLDGLHDRSSRPASCPGQTDPQIEDLVEYLRRSMKLGPVMLTAELAEFGITMHAWTVHRILVRRGVSRLADLDVTGADLRQQPKNRYEHPLAGDLVHLDVKKVGRIPDGGWWAHGRGSVGHKKSQRRPRIGYCYLHTAIDDHSRLAYTEALDDEKAVTAVGFWLRAKAFFAAHGIETIRRVLSDNGPCYRSRIFNAALADDAITHKYTRPYRPQTTARSSGSTAPWPRNASYARAWNNDQERIAAIPGFLHRYNYHRPHTALRGLPPIHRTQVITNLSGFNS</sequence>
<dbReference type="GO" id="GO:0015074">
    <property type="term" value="P:DNA integration"/>
    <property type="evidence" value="ECO:0007669"/>
    <property type="project" value="InterPro"/>
</dbReference>
<dbReference type="GO" id="GO:0003676">
    <property type="term" value="F:nucleic acid binding"/>
    <property type="evidence" value="ECO:0007669"/>
    <property type="project" value="InterPro"/>
</dbReference>
<protein>
    <submittedName>
        <fullName evidence="2">Leucine-zipper of insertion element IS481</fullName>
    </submittedName>
</protein>
<dbReference type="InterPro" id="IPR047656">
    <property type="entry name" value="IS481-like_transpos"/>
</dbReference>
<dbReference type="Gene3D" id="3.30.420.10">
    <property type="entry name" value="Ribonuclease H-like superfamily/Ribonuclease H"/>
    <property type="match status" value="1"/>
</dbReference>
<dbReference type="PANTHER" id="PTHR35004:SF6">
    <property type="entry name" value="TRANSPOSASE"/>
    <property type="match status" value="1"/>
</dbReference>
<accession>A0A1H0KLK8</accession>
<dbReference type="PANTHER" id="PTHR35004">
    <property type="entry name" value="TRANSPOSASE RV3428C-RELATED"/>
    <property type="match status" value="1"/>
</dbReference>
<name>A0A1H0KLK8_9ACTN</name>
<dbReference type="PROSITE" id="PS50994">
    <property type="entry name" value="INTEGRASE"/>
    <property type="match status" value="1"/>
</dbReference>
<dbReference type="AlphaFoldDB" id="A0A1H0KLK8"/>
<dbReference type="InterPro" id="IPR001584">
    <property type="entry name" value="Integrase_cat-core"/>
</dbReference>